<dbReference type="Proteomes" id="UP001152876">
    <property type="component" value="Unassembled WGS sequence"/>
</dbReference>
<feature type="region of interest" description="Disordered" evidence="1">
    <location>
        <begin position="132"/>
        <end position="169"/>
    </location>
</feature>
<comment type="caution">
    <text evidence="2">The sequence shown here is derived from an EMBL/GenBank/DDBJ whole genome shotgun (WGS) entry which is preliminary data.</text>
</comment>
<accession>A0A9X4P4V5</accession>
<evidence type="ECO:0000256" key="1">
    <source>
        <dbReference type="SAM" id="MobiDB-lite"/>
    </source>
</evidence>
<name>A0A9X4P4V5_9BURK</name>
<evidence type="ECO:0000313" key="2">
    <source>
        <dbReference type="EMBL" id="MDG5976363.1"/>
    </source>
</evidence>
<dbReference type="AlphaFoldDB" id="A0A9X4P4V5"/>
<dbReference type="EMBL" id="AOGK01000011">
    <property type="protein sequence ID" value="MDG5976363.1"/>
    <property type="molecule type" value="Genomic_DNA"/>
</dbReference>
<proteinExistence type="predicted"/>
<feature type="compositionally biased region" description="Polar residues" evidence="1">
    <location>
        <begin position="152"/>
        <end position="169"/>
    </location>
</feature>
<sequence>MAQSKPKANLRKAAPVAMPAPVDPVLTERDLGVAARVHVGTFPCDLGSTVLLEPDTQANGFFHLHLNKDRYRMHPVESRTGAIRLEDPVQGVVWIQLANKSMLMSQKLGRRLADECMGDVQRQVAEALKTNPAPSLFEPLPTPPAAAATTTGCNRNPESQPLTSGVETC</sequence>
<organism evidence="2 3">
    <name type="scientific">Hydrogenophaga taeniospiralis CCUG 15921</name>
    <dbReference type="NCBI Taxonomy" id="1281780"/>
    <lineage>
        <taxon>Bacteria</taxon>
        <taxon>Pseudomonadati</taxon>
        <taxon>Pseudomonadota</taxon>
        <taxon>Betaproteobacteria</taxon>
        <taxon>Burkholderiales</taxon>
        <taxon>Comamonadaceae</taxon>
        <taxon>Hydrogenophaga</taxon>
    </lineage>
</organism>
<reference evidence="2" key="1">
    <citation type="submission" date="2013-01" db="EMBL/GenBank/DDBJ databases">
        <title>Genome draft of Hydrogenophaga taeniospiralis 2K1.</title>
        <authorList>
            <person name="Gomila M."/>
            <person name="Lalucat J."/>
        </authorList>
    </citation>
    <scope>NUCLEOTIDE SEQUENCE</scope>
    <source>
        <strain evidence="2">CCUG 15921</strain>
    </source>
</reference>
<protein>
    <submittedName>
        <fullName evidence="2">Uncharacterized protein</fullName>
    </submittedName>
</protein>
<keyword evidence="3" id="KW-1185">Reference proteome</keyword>
<gene>
    <name evidence="2" type="ORF">H010_13946</name>
</gene>
<evidence type="ECO:0000313" key="3">
    <source>
        <dbReference type="Proteomes" id="UP001152876"/>
    </source>
</evidence>